<reference evidence="2" key="1">
    <citation type="submission" date="2022-11" db="UniProtKB">
        <authorList>
            <consortium name="WormBaseParasite"/>
        </authorList>
    </citation>
    <scope>IDENTIFICATION</scope>
</reference>
<evidence type="ECO:0000313" key="1">
    <source>
        <dbReference type="Proteomes" id="UP000887581"/>
    </source>
</evidence>
<dbReference type="WBParaSite" id="sdigi.contig14.g1384.t1">
    <property type="protein sequence ID" value="sdigi.contig14.g1384.t1"/>
    <property type="gene ID" value="sdigi.contig14.g1384"/>
</dbReference>
<dbReference type="AlphaFoldDB" id="A0A915PLG2"/>
<evidence type="ECO:0000313" key="2">
    <source>
        <dbReference type="WBParaSite" id="sdigi.contig14.g1384.t1"/>
    </source>
</evidence>
<name>A0A915PLG2_9BILA</name>
<sequence length="122" mass="13831">MCRQLLLIPTDSVHLMRGFSSLLSRYDYRWKEQGDYHASLLEVSNLLRVICTVMQELGPMEQAAPLGTHPTVVLQLSSDYPEWLVSATLVIDLHIPCSDSIFSNANFSITMATNFTEREQLL</sequence>
<keyword evidence="1" id="KW-1185">Reference proteome</keyword>
<dbReference type="Proteomes" id="UP000887581">
    <property type="component" value="Unplaced"/>
</dbReference>
<organism evidence="1 2">
    <name type="scientific">Setaria digitata</name>
    <dbReference type="NCBI Taxonomy" id="48799"/>
    <lineage>
        <taxon>Eukaryota</taxon>
        <taxon>Metazoa</taxon>
        <taxon>Ecdysozoa</taxon>
        <taxon>Nematoda</taxon>
        <taxon>Chromadorea</taxon>
        <taxon>Rhabditida</taxon>
        <taxon>Spirurina</taxon>
        <taxon>Spiruromorpha</taxon>
        <taxon>Filarioidea</taxon>
        <taxon>Setariidae</taxon>
        <taxon>Setaria</taxon>
    </lineage>
</organism>
<accession>A0A915PLG2</accession>
<proteinExistence type="predicted"/>
<protein>
    <submittedName>
        <fullName evidence="2">Uncharacterized protein</fullName>
    </submittedName>
</protein>